<dbReference type="Proteomes" id="UP000292235">
    <property type="component" value="Chromosome"/>
</dbReference>
<dbReference type="KEGG" id="strr:EKD16_05680"/>
<dbReference type="AlphaFoldDB" id="A0A4P6Q256"/>
<keyword evidence="2" id="KW-1185">Reference proteome</keyword>
<gene>
    <name evidence="1" type="ORF">EKD16_05680</name>
</gene>
<proteinExistence type="predicted"/>
<sequence length="64" mass="7164">MFPVQVETKPLVREVHEPDYGAYDRFVVYAGTSDFPQVSGTLKQCDDNHKNYPPRVVGAARVPA</sequence>
<organism evidence="1 2">
    <name type="scientific">Streptomonospora litoralis</name>
    <dbReference type="NCBI Taxonomy" id="2498135"/>
    <lineage>
        <taxon>Bacteria</taxon>
        <taxon>Bacillati</taxon>
        <taxon>Actinomycetota</taxon>
        <taxon>Actinomycetes</taxon>
        <taxon>Streptosporangiales</taxon>
        <taxon>Nocardiopsidaceae</taxon>
        <taxon>Streptomonospora</taxon>
    </lineage>
</organism>
<reference evidence="1 2" key="1">
    <citation type="submission" date="2019-02" db="EMBL/GenBank/DDBJ databases">
        <authorList>
            <person name="Khodamoradi S."/>
            <person name="Hahnke R.L."/>
            <person name="Kaempfer P."/>
            <person name="Schumann P."/>
            <person name="Rohde M."/>
            <person name="Steinert M."/>
            <person name="Luzhetskyy A."/>
            <person name="Wink J."/>
            <person name="Ruckert C."/>
        </authorList>
    </citation>
    <scope>NUCLEOTIDE SEQUENCE [LARGE SCALE GENOMIC DNA]</scope>
    <source>
        <strain evidence="1 2">M2</strain>
    </source>
</reference>
<accession>A0A4P6Q256</accession>
<protein>
    <submittedName>
        <fullName evidence="1">Uncharacterized protein</fullName>
    </submittedName>
</protein>
<dbReference type="EMBL" id="CP036455">
    <property type="protein sequence ID" value="QBI52939.1"/>
    <property type="molecule type" value="Genomic_DNA"/>
</dbReference>
<name>A0A4P6Q256_9ACTN</name>
<evidence type="ECO:0000313" key="1">
    <source>
        <dbReference type="EMBL" id="QBI52939.1"/>
    </source>
</evidence>
<evidence type="ECO:0000313" key="2">
    <source>
        <dbReference type="Proteomes" id="UP000292235"/>
    </source>
</evidence>